<proteinExistence type="predicted"/>
<gene>
    <name evidence="1" type="ORF">EV207_12469</name>
</gene>
<dbReference type="RefSeq" id="WP_243647102.1">
    <property type="nucleotide sequence ID" value="NZ_SLXK01000024.1"/>
</dbReference>
<sequence length="77" mass="9120">MPYAPTTLTFRCPWQQKKGIDAQFSIDEEKVAFIIQEELGEKDYPIIYVKPHPKTMSALKDHTDVLEMYKYYLPEHL</sequence>
<accession>A0A4R2NRT2</accession>
<evidence type="ECO:0000313" key="2">
    <source>
        <dbReference type="Proteomes" id="UP000295416"/>
    </source>
</evidence>
<evidence type="ECO:0000313" key="1">
    <source>
        <dbReference type="EMBL" id="TCP24570.1"/>
    </source>
</evidence>
<dbReference type="EMBL" id="SLXK01000024">
    <property type="protein sequence ID" value="TCP24570.1"/>
    <property type="molecule type" value="Genomic_DNA"/>
</dbReference>
<organism evidence="1 2">
    <name type="scientific">Scopulibacillus darangshiensis</name>
    <dbReference type="NCBI Taxonomy" id="442528"/>
    <lineage>
        <taxon>Bacteria</taxon>
        <taxon>Bacillati</taxon>
        <taxon>Bacillota</taxon>
        <taxon>Bacilli</taxon>
        <taxon>Bacillales</taxon>
        <taxon>Sporolactobacillaceae</taxon>
        <taxon>Scopulibacillus</taxon>
    </lineage>
</organism>
<name>A0A4R2NRT2_9BACL</name>
<reference evidence="1 2" key="1">
    <citation type="submission" date="2019-03" db="EMBL/GenBank/DDBJ databases">
        <title>Genomic Encyclopedia of Type Strains, Phase IV (KMG-IV): sequencing the most valuable type-strain genomes for metagenomic binning, comparative biology and taxonomic classification.</title>
        <authorList>
            <person name="Goeker M."/>
        </authorList>
    </citation>
    <scope>NUCLEOTIDE SEQUENCE [LARGE SCALE GENOMIC DNA]</scope>
    <source>
        <strain evidence="1 2">DSM 19377</strain>
    </source>
</reference>
<dbReference type="Proteomes" id="UP000295416">
    <property type="component" value="Unassembled WGS sequence"/>
</dbReference>
<keyword evidence="2" id="KW-1185">Reference proteome</keyword>
<dbReference type="AlphaFoldDB" id="A0A4R2NRT2"/>
<protein>
    <submittedName>
        <fullName evidence="1">Uncharacterized protein</fullName>
    </submittedName>
</protein>
<comment type="caution">
    <text evidence="1">The sequence shown here is derived from an EMBL/GenBank/DDBJ whole genome shotgun (WGS) entry which is preliminary data.</text>
</comment>